<dbReference type="Proteomes" id="UP000054007">
    <property type="component" value="Unassembled WGS sequence"/>
</dbReference>
<protein>
    <submittedName>
        <fullName evidence="1">Uncharacterized protein</fullName>
    </submittedName>
</protein>
<organism evidence="1 2">
    <name type="scientific">Cylindrobasidium torrendii FP15055 ss-10</name>
    <dbReference type="NCBI Taxonomy" id="1314674"/>
    <lineage>
        <taxon>Eukaryota</taxon>
        <taxon>Fungi</taxon>
        <taxon>Dikarya</taxon>
        <taxon>Basidiomycota</taxon>
        <taxon>Agaricomycotina</taxon>
        <taxon>Agaricomycetes</taxon>
        <taxon>Agaricomycetidae</taxon>
        <taxon>Agaricales</taxon>
        <taxon>Marasmiineae</taxon>
        <taxon>Physalacriaceae</taxon>
        <taxon>Cylindrobasidium</taxon>
    </lineage>
</organism>
<dbReference type="AlphaFoldDB" id="A0A0D7BA63"/>
<proteinExistence type="predicted"/>
<keyword evidence="2" id="KW-1185">Reference proteome</keyword>
<reference evidence="1 2" key="1">
    <citation type="journal article" date="2015" name="Fungal Genet. Biol.">
        <title>Evolution of novel wood decay mechanisms in Agaricales revealed by the genome sequences of Fistulina hepatica and Cylindrobasidium torrendii.</title>
        <authorList>
            <person name="Floudas D."/>
            <person name="Held B.W."/>
            <person name="Riley R."/>
            <person name="Nagy L.G."/>
            <person name="Koehler G."/>
            <person name="Ransdell A.S."/>
            <person name="Younus H."/>
            <person name="Chow J."/>
            <person name="Chiniquy J."/>
            <person name="Lipzen A."/>
            <person name="Tritt A."/>
            <person name="Sun H."/>
            <person name="Haridas S."/>
            <person name="LaButti K."/>
            <person name="Ohm R.A."/>
            <person name="Kues U."/>
            <person name="Blanchette R.A."/>
            <person name="Grigoriev I.V."/>
            <person name="Minto R.E."/>
            <person name="Hibbett D.S."/>
        </authorList>
    </citation>
    <scope>NUCLEOTIDE SEQUENCE [LARGE SCALE GENOMIC DNA]</scope>
    <source>
        <strain evidence="1 2">FP15055 ss-10</strain>
    </source>
</reference>
<gene>
    <name evidence="1" type="ORF">CYLTODRAFT_490956</name>
</gene>
<sequence>MSTLNYLPPNTRLPNDILAVIIAMGWNDIYLTRRERLRFFFVWILMSRNTSWELMRVFLTNVHIFNSDHHTHLFTRIMGAKPDLIFASPRAPEVPMCITFVTDSVRFQRLFPNLRTFGLQYLNWAIPDPRILRVELPKGVETFRIALEWDKGYEATRETFKRAIFTPQARRPAKVRPHIKTVQILDGSISLKVNMKEACAGHRCFQDLTRPAVQ</sequence>
<evidence type="ECO:0000313" key="2">
    <source>
        <dbReference type="Proteomes" id="UP000054007"/>
    </source>
</evidence>
<dbReference type="EMBL" id="KN880536">
    <property type="protein sequence ID" value="KIY67049.1"/>
    <property type="molecule type" value="Genomic_DNA"/>
</dbReference>
<accession>A0A0D7BA63</accession>
<name>A0A0D7BA63_9AGAR</name>
<evidence type="ECO:0000313" key="1">
    <source>
        <dbReference type="EMBL" id="KIY67049.1"/>
    </source>
</evidence>